<dbReference type="STRING" id="880073.Cabys_1247"/>
<protein>
    <submittedName>
        <fullName evidence="2">PHP domain protein</fullName>
    </submittedName>
</protein>
<evidence type="ECO:0000313" key="4">
    <source>
        <dbReference type="Proteomes" id="UP000183868"/>
    </source>
</evidence>
<gene>
    <name evidence="1" type="ORF">Cabys_1247</name>
    <name evidence="2" type="ORF">Calab_2434</name>
</gene>
<dbReference type="EMBL" id="CP018099">
    <property type="protein sequence ID" value="APF17996.1"/>
    <property type="molecule type" value="Genomic_DNA"/>
</dbReference>
<dbReference type="AlphaFoldDB" id="H1XYX3"/>
<reference evidence="2 3" key="1">
    <citation type="submission" date="2011-09" db="EMBL/GenBank/DDBJ databases">
        <title>The permanent draft genome of Caldithrix abyssi DSM 13497.</title>
        <authorList>
            <consortium name="US DOE Joint Genome Institute (JGI-PGF)"/>
            <person name="Lucas S."/>
            <person name="Han J."/>
            <person name="Lapidus A."/>
            <person name="Bruce D."/>
            <person name="Goodwin L."/>
            <person name="Pitluck S."/>
            <person name="Peters L."/>
            <person name="Kyrpides N."/>
            <person name="Mavromatis K."/>
            <person name="Ivanova N."/>
            <person name="Mikhailova N."/>
            <person name="Chertkov O."/>
            <person name="Detter J.C."/>
            <person name="Tapia R."/>
            <person name="Han C."/>
            <person name="Land M."/>
            <person name="Hauser L."/>
            <person name="Markowitz V."/>
            <person name="Cheng J.-F."/>
            <person name="Hugenholtz P."/>
            <person name="Woyke T."/>
            <person name="Wu D."/>
            <person name="Spring S."/>
            <person name="Brambilla E."/>
            <person name="Klenk H.-P."/>
            <person name="Eisen J.A."/>
        </authorList>
    </citation>
    <scope>NUCLEOTIDE SEQUENCE [LARGE SCALE GENOMIC DNA]</scope>
    <source>
        <strain evidence="2 3">DSM 13497</strain>
    </source>
</reference>
<dbReference type="Proteomes" id="UP000004671">
    <property type="component" value="Chromosome"/>
</dbReference>
<dbReference type="RefSeq" id="WP_006929266.1">
    <property type="nucleotide sequence ID" value="NZ_CM001402.1"/>
</dbReference>
<reference evidence="1 4" key="2">
    <citation type="submission" date="2016-11" db="EMBL/GenBank/DDBJ databases">
        <title>Genomic analysis of Caldithrix abyssi and proposal of a novel bacterial phylum Caldithrichaeota.</title>
        <authorList>
            <person name="Kublanov I."/>
            <person name="Sigalova O."/>
            <person name="Gavrilov S."/>
            <person name="Lebedinsky A."/>
            <person name="Ivanova N."/>
            <person name="Daum C."/>
            <person name="Reddy T."/>
            <person name="Klenk H.P."/>
            <person name="Goker M."/>
            <person name="Reva O."/>
            <person name="Miroshnichenko M."/>
            <person name="Kyprides N."/>
            <person name="Woyke T."/>
            <person name="Gelfand M."/>
        </authorList>
    </citation>
    <scope>NUCLEOTIDE SEQUENCE [LARGE SCALE GENOMIC DNA]</scope>
    <source>
        <strain evidence="1 4">LF13</strain>
    </source>
</reference>
<organism evidence="2 3">
    <name type="scientific">Caldithrix abyssi DSM 13497</name>
    <dbReference type="NCBI Taxonomy" id="880073"/>
    <lineage>
        <taxon>Bacteria</taxon>
        <taxon>Pseudomonadati</taxon>
        <taxon>Calditrichota</taxon>
        <taxon>Calditrichia</taxon>
        <taxon>Calditrichales</taxon>
        <taxon>Calditrichaceae</taxon>
        <taxon>Caldithrix</taxon>
    </lineage>
</organism>
<dbReference type="EMBL" id="CM001402">
    <property type="protein sequence ID" value="EHO42044.1"/>
    <property type="molecule type" value="Genomic_DNA"/>
</dbReference>
<dbReference type="OrthoDB" id="9794474at2"/>
<proteinExistence type="predicted"/>
<evidence type="ECO:0000313" key="3">
    <source>
        <dbReference type="Proteomes" id="UP000004671"/>
    </source>
</evidence>
<evidence type="ECO:0000313" key="2">
    <source>
        <dbReference type="EMBL" id="EHO42044.1"/>
    </source>
</evidence>
<dbReference type="Gene3D" id="3.20.20.140">
    <property type="entry name" value="Metal-dependent hydrolases"/>
    <property type="match status" value="1"/>
</dbReference>
<dbReference type="InParanoid" id="H1XYX3"/>
<name>H1XYX3_CALAY</name>
<dbReference type="eggNOG" id="COG0613">
    <property type="taxonomic scope" value="Bacteria"/>
</dbReference>
<dbReference type="PaxDb" id="880073-Calab_2434"/>
<dbReference type="SUPFAM" id="SSF89550">
    <property type="entry name" value="PHP domain-like"/>
    <property type="match status" value="1"/>
</dbReference>
<dbReference type="KEGG" id="caby:Cabys_1247"/>
<dbReference type="InterPro" id="IPR016195">
    <property type="entry name" value="Pol/histidinol_Pase-like"/>
</dbReference>
<dbReference type="HOGENOM" id="CLU_520418_0_0_0"/>
<accession>H1XYX3</accession>
<evidence type="ECO:0000313" key="1">
    <source>
        <dbReference type="EMBL" id="APF17996.1"/>
    </source>
</evidence>
<dbReference type="Proteomes" id="UP000183868">
    <property type="component" value="Chromosome"/>
</dbReference>
<sequence length="523" mass="59775">MILGAFPFLYAETHYRLPFLFNRLFKKEPELIADVPYRVLKSASLPVLLLVKDAHLFPTRVISVKLFIDGQRFAEERLNFLAKQKFNERILEFDVSRFSAGWHEIQIKITYEVDGKTRVCFADNYRTTRHRPFRCYFAAESLPRKHDYFSGDFHSHSSFTEDQIEFGASLSAMKRMAEAVELDFFCVTDHSYDLDDAVDNYLKNDPSFPKWQRFQKEVKTLNSKGKGPLIIPGEEVSVRNAKNQTVHLLILNHPQFIPGSGDSGERWFSNKSELSVKQILSQIDGGALAIPAHPAQKVPFAQKLFINRGPWTPGDLLRHHFNGLQFINGNQPSGVKRGMALWKSLLLQGKKIFPAAGNDAHGHFNRVREIAIPFIRLKEHGHHVFGQWRTLIHCSGRPQHPQQVLDCFKKGRILLTNGPFLEISAFSGQKQFFAGQCAPELDSVKVEALANHETGAITQIVLWAGFPTQKREQVIWQKDFTTQSVFSFSRKISLALNRLTGYIRAEIKSEYGMALTNCIWIED</sequence>
<keyword evidence="3" id="KW-1185">Reference proteome</keyword>